<dbReference type="Proteomes" id="UP000284656">
    <property type="component" value="Unassembled WGS sequence"/>
</dbReference>
<dbReference type="AlphaFoldDB" id="A0A423ERS1"/>
<evidence type="ECO:0000313" key="1">
    <source>
        <dbReference type="EMBL" id="ROM33987.1"/>
    </source>
</evidence>
<accession>A0A423ERS1</accession>
<comment type="caution">
    <text evidence="1">The sequence shown here is derived from an EMBL/GenBank/DDBJ whole genome shotgun (WGS) entry which is preliminary data.</text>
</comment>
<organism evidence="1 2">
    <name type="scientific">Pseudomonas poae</name>
    <dbReference type="NCBI Taxonomy" id="200451"/>
    <lineage>
        <taxon>Bacteria</taxon>
        <taxon>Pseudomonadati</taxon>
        <taxon>Pseudomonadota</taxon>
        <taxon>Gammaproteobacteria</taxon>
        <taxon>Pseudomonadales</taxon>
        <taxon>Pseudomonadaceae</taxon>
        <taxon>Pseudomonas</taxon>
    </lineage>
</organism>
<protein>
    <submittedName>
        <fullName evidence="1">Uncharacterized protein</fullName>
    </submittedName>
</protein>
<dbReference type="EMBL" id="MOAY01000081">
    <property type="protein sequence ID" value="ROM33987.1"/>
    <property type="molecule type" value="Genomic_DNA"/>
</dbReference>
<proteinExistence type="predicted"/>
<name>A0A423ERS1_9PSED</name>
<evidence type="ECO:0000313" key="2">
    <source>
        <dbReference type="Proteomes" id="UP000284656"/>
    </source>
</evidence>
<dbReference type="RefSeq" id="WP_123718370.1">
    <property type="nucleotide sequence ID" value="NZ_MOAY01000081.1"/>
</dbReference>
<gene>
    <name evidence="1" type="ORF">BK648_24855</name>
</gene>
<reference evidence="1 2" key="1">
    <citation type="submission" date="2016-10" db="EMBL/GenBank/DDBJ databases">
        <title>Comparative genome analysis of multiple Pseudomonas spp. focuses on biocontrol and plant growth promoting traits.</title>
        <authorList>
            <person name="Tao X.-Y."/>
            <person name="Taylor C.G."/>
        </authorList>
    </citation>
    <scope>NUCLEOTIDE SEQUENCE [LARGE SCALE GENOMIC DNA]</scope>
    <source>
        <strain evidence="1 2">29G9</strain>
    </source>
</reference>
<sequence>MPNVINATPQPIKIEYLLDTLFGVNALTSECMAQMVSKAPSVQLRLTPPWPAQLKNAHRIAFEWDGSAYRGVVHHAELMPDGDLLLDIDTAGQ</sequence>